<organism evidence="2 3">
    <name type="scientific">Dongia soli</name>
    <dbReference type="NCBI Taxonomy" id="600628"/>
    <lineage>
        <taxon>Bacteria</taxon>
        <taxon>Pseudomonadati</taxon>
        <taxon>Pseudomonadota</taxon>
        <taxon>Alphaproteobacteria</taxon>
        <taxon>Rhodospirillales</taxon>
        <taxon>Dongiaceae</taxon>
        <taxon>Dongia</taxon>
    </lineage>
</organism>
<gene>
    <name evidence="2" type="ORF">SMD27_10670</name>
</gene>
<dbReference type="Proteomes" id="UP001279642">
    <property type="component" value="Unassembled WGS sequence"/>
</dbReference>
<dbReference type="Gene3D" id="3.40.50.12500">
    <property type="match status" value="1"/>
</dbReference>
<reference evidence="2 3" key="1">
    <citation type="journal article" date="2016" name="Antonie Van Leeuwenhoek">
        <title>Dongia soli sp. nov., isolated from soil from Dokdo, Korea.</title>
        <authorList>
            <person name="Kim D.U."/>
            <person name="Lee H."/>
            <person name="Kim H."/>
            <person name="Kim S.G."/>
            <person name="Ka J.O."/>
        </authorList>
    </citation>
    <scope>NUCLEOTIDE SEQUENCE [LARGE SCALE GENOMIC DNA]</scope>
    <source>
        <strain evidence="2 3">D78</strain>
    </source>
</reference>
<evidence type="ECO:0000256" key="1">
    <source>
        <dbReference type="ARBA" id="ARBA00038414"/>
    </source>
</evidence>
<protein>
    <submittedName>
        <fullName evidence="2">Aspartate/glutamate racemase family protein</fullName>
    </submittedName>
</protein>
<dbReference type="InterPro" id="IPR053714">
    <property type="entry name" value="Iso_Racemase_Enz_sf"/>
</dbReference>
<proteinExistence type="inferred from homology"/>
<sequence>MSPSRIMLVHALTESVAPIHRAFTAHWPEATCFDLMDNSLSSDLAAAGELTQSIRERFLTLGRYAANLSGDGGKTAGILFTCSAFQPAIDAVKADLSLPVLRPNEAAFEAALDTGRCIGLLVTFPPSLTALTTELRGMAAARGIEINLMARNVDGALAALKAGDGARHDALVAEAAAEMHVDVLVLGQFSLARAAAAIAPVAGRTVLTTPDSAVRKMRQLVAAQRPS</sequence>
<comment type="similarity">
    <text evidence="1">Belongs to the HyuE racemase family.</text>
</comment>
<evidence type="ECO:0000313" key="3">
    <source>
        <dbReference type="Proteomes" id="UP001279642"/>
    </source>
</evidence>
<comment type="caution">
    <text evidence="2">The sequence shown here is derived from an EMBL/GenBank/DDBJ whole genome shotgun (WGS) entry which is preliminary data.</text>
</comment>
<evidence type="ECO:0000313" key="2">
    <source>
        <dbReference type="EMBL" id="MDY0883309.1"/>
    </source>
</evidence>
<name>A0ABU5EB80_9PROT</name>
<accession>A0ABU5EB80</accession>
<dbReference type="Pfam" id="PF01177">
    <property type="entry name" value="Asp_Glu_race"/>
    <property type="match status" value="1"/>
</dbReference>
<dbReference type="RefSeq" id="WP_320508348.1">
    <property type="nucleotide sequence ID" value="NZ_JAXCLW010000002.1"/>
</dbReference>
<dbReference type="InterPro" id="IPR015942">
    <property type="entry name" value="Asp/Glu/hydantoin_racemase"/>
</dbReference>
<keyword evidence="3" id="KW-1185">Reference proteome</keyword>
<dbReference type="EMBL" id="JAXCLW010000002">
    <property type="protein sequence ID" value="MDY0883309.1"/>
    <property type="molecule type" value="Genomic_DNA"/>
</dbReference>